<gene>
    <name evidence="6" type="ORF">POLS_LOCUS6470</name>
</gene>
<feature type="region of interest" description="Disordered" evidence="4">
    <location>
        <begin position="330"/>
        <end position="354"/>
    </location>
</feature>
<dbReference type="AlphaFoldDB" id="A0A9W4MUT7"/>
<dbReference type="GO" id="GO:0010792">
    <property type="term" value="P:DNA double-strand break processing involved in repair via single-strand annealing"/>
    <property type="evidence" value="ECO:0007669"/>
    <property type="project" value="TreeGrafter"/>
</dbReference>
<name>A0A9W4MUT7_PENOL</name>
<dbReference type="Proteomes" id="UP001153618">
    <property type="component" value="Unassembled WGS sequence"/>
</dbReference>
<dbReference type="PANTHER" id="PTHR15107">
    <property type="entry name" value="RETINOBLASTOMA BINDING PROTEIN 8"/>
    <property type="match status" value="1"/>
</dbReference>
<feature type="compositionally biased region" description="Basic and acidic residues" evidence="4">
    <location>
        <begin position="648"/>
        <end position="659"/>
    </location>
</feature>
<feature type="compositionally biased region" description="Basic and acidic residues" evidence="4">
    <location>
        <begin position="343"/>
        <end position="354"/>
    </location>
</feature>
<feature type="region of interest" description="Disordered" evidence="4">
    <location>
        <begin position="175"/>
        <end position="206"/>
    </location>
</feature>
<accession>A0A9W4MUT7</accession>
<dbReference type="InterPro" id="IPR013882">
    <property type="entry name" value="Ctp1_C"/>
</dbReference>
<comment type="subcellular location">
    <subcellularLocation>
        <location evidence="1">Nucleus</location>
    </subcellularLocation>
</comment>
<keyword evidence="2" id="KW-0227">DNA damage</keyword>
<evidence type="ECO:0000313" key="7">
    <source>
        <dbReference type="Proteomes" id="UP001153618"/>
    </source>
</evidence>
<feature type="compositionally biased region" description="Basic and acidic residues" evidence="4">
    <location>
        <begin position="256"/>
        <end position="266"/>
    </location>
</feature>
<feature type="region of interest" description="Disordered" evidence="4">
    <location>
        <begin position="616"/>
        <end position="659"/>
    </location>
</feature>
<proteinExistence type="predicted"/>
<sequence length="678" mass="76077">MMEVIKELHDAVAKACETSFDNAYQQLRSQLEAQTKEAAAKHSAALAAQCKADTTIEDLRHQITLLRSELKQNEVESRNHELPRQYASLEAEFDPKSLWGESLEGGHFDTPKARKRFEAKYTALYTNLQTFLKSWGDLKRQVRRHKEKLQQWDQQLKHDGFTVILNGQKVKYCKMKGPDPDGRNQMDSESKQCSLGKRPREEDPDLPLKTFKASQEQAFRSDVEVGHNAKNDSLATELASTQSSSPGPSTGNPEYFDTKLSVDIRGNHQGKRAPSATISKASRAHSQRDDAGSLHPVQIKREIMSSSPIRTSNSSDWPYIGTQDLDDIGDTIQTPTKRKPHRNDHATDTEGLEKRGDYANHSAQFLSGQNIHAPSSILQVIDGNACTPTLSDRKSSPKHLEDLERRAIPAMAEDGDNLVSARYPLNSGTKTNRGLSEARTRTLAQKRLEDLLERSTPTKSLLRSSRSGPVSNSAQADFMPQHGHLTSMTSGEIAPDVDPNDEPYRARPLGVLGLGHFKINPARNQGLDFAYNTVVRKKDDRKCISGCTRPGCCGDRFRAMARLGGLPGKSGVEQREEEDEMLREFVGEDMQLLETLSGDERANILVEARARALANQYGRHRHTHQRAQSPPGFWRTDMPSTQEEELDREAARGQEREKVEERYREAMRPGGMWMFADE</sequence>
<dbReference type="Pfam" id="PF08573">
    <property type="entry name" value="SAE2"/>
    <property type="match status" value="1"/>
</dbReference>
<evidence type="ECO:0000256" key="4">
    <source>
        <dbReference type="SAM" id="MobiDB-lite"/>
    </source>
</evidence>
<keyword evidence="7" id="KW-1185">Reference proteome</keyword>
<keyword evidence="3" id="KW-0539">Nucleus</keyword>
<evidence type="ECO:0000256" key="3">
    <source>
        <dbReference type="ARBA" id="ARBA00023242"/>
    </source>
</evidence>
<evidence type="ECO:0000256" key="1">
    <source>
        <dbReference type="ARBA" id="ARBA00004123"/>
    </source>
</evidence>
<comment type="caution">
    <text evidence="6">The sequence shown here is derived from an EMBL/GenBank/DDBJ whole genome shotgun (WGS) entry which is preliminary data.</text>
</comment>
<evidence type="ECO:0000259" key="5">
    <source>
        <dbReference type="Pfam" id="PF08573"/>
    </source>
</evidence>
<feature type="region of interest" description="Disordered" evidence="4">
    <location>
        <begin position="236"/>
        <end position="298"/>
    </location>
</feature>
<dbReference type="OrthoDB" id="5801062at2759"/>
<dbReference type="InterPro" id="IPR033316">
    <property type="entry name" value="RBBP8-like"/>
</dbReference>
<dbReference type="GO" id="GO:0005634">
    <property type="term" value="C:nucleus"/>
    <property type="evidence" value="ECO:0007669"/>
    <property type="project" value="UniProtKB-SubCell"/>
</dbReference>
<organism evidence="6 7">
    <name type="scientific">Penicillium olsonii</name>
    <dbReference type="NCBI Taxonomy" id="99116"/>
    <lineage>
        <taxon>Eukaryota</taxon>
        <taxon>Fungi</taxon>
        <taxon>Dikarya</taxon>
        <taxon>Ascomycota</taxon>
        <taxon>Pezizomycotina</taxon>
        <taxon>Eurotiomycetes</taxon>
        <taxon>Eurotiomycetidae</taxon>
        <taxon>Eurotiales</taxon>
        <taxon>Aspergillaceae</taxon>
        <taxon>Penicillium</taxon>
    </lineage>
</organism>
<evidence type="ECO:0000313" key="6">
    <source>
        <dbReference type="EMBL" id="CAG8164282.1"/>
    </source>
</evidence>
<feature type="region of interest" description="Disordered" evidence="4">
    <location>
        <begin position="455"/>
        <end position="475"/>
    </location>
</feature>
<feature type="domain" description="DNA endonuclease activator Ctp1 C-terminal" evidence="5">
    <location>
        <begin position="530"/>
        <end position="643"/>
    </location>
</feature>
<reference evidence="6" key="1">
    <citation type="submission" date="2021-07" db="EMBL/GenBank/DDBJ databases">
        <authorList>
            <person name="Branca A.L. A."/>
        </authorList>
    </citation>
    <scope>NUCLEOTIDE SEQUENCE</scope>
</reference>
<feature type="region of interest" description="Disordered" evidence="4">
    <location>
        <begin position="420"/>
        <end position="439"/>
    </location>
</feature>
<protein>
    <recommendedName>
        <fullName evidence="5">DNA endonuclease activator Ctp1 C-terminal domain-containing protein</fullName>
    </recommendedName>
</protein>
<feature type="compositionally biased region" description="Basic and acidic residues" evidence="4">
    <location>
        <begin position="176"/>
        <end position="190"/>
    </location>
</feature>
<dbReference type="GO" id="GO:0003684">
    <property type="term" value="F:damaged DNA binding"/>
    <property type="evidence" value="ECO:0007669"/>
    <property type="project" value="TreeGrafter"/>
</dbReference>
<dbReference type="EMBL" id="CAJVOS010000037">
    <property type="protein sequence ID" value="CAG8164282.1"/>
    <property type="molecule type" value="Genomic_DNA"/>
</dbReference>
<dbReference type="PANTHER" id="PTHR15107:SF0">
    <property type="entry name" value="DNA ENDONUCLEASE ACTIVATOR CTP1 C-TERMINAL DOMAIN-CONTAINING PROTEIN"/>
    <property type="match status" value="1"/>
</dbReference>
<evidence type="ECO:0000256" key="2">
    <source>
        <dbReference type="ARBA" id="ARBA00022763"/>
    </source>
</evidence>
<feature type="compositionally biased region" description="Low complexity" evidence="4">
    <location>
        <begin position="240"/>
        <end position="251"/>
    </location>
</feature>